<dbReference type="Proteomes" id="UP000012081">
    <property type="component" value="Unassembled WGS sequence"/>
</dbReference>
<dbReference type="EMBL" id="APBN01000007">
    <property type="protein sequence ID" value="EMT51537.1"/>
    <property type="molecule type" value="Genomic_DNA"/>
</dbReference>
<dbReference type="PATRIC" id="fig|1300222.3.peg.3444"/>
<evidence type="ECO:0000313" key="1">
    <source>
        <dbReference type="EMBL" id="EMT51537.1"/>
    </source>
</evidence>
<protein>
    <recommendedName>
        <fullName evidence="3">Transcriptional regulator</fullName>
    </recommendedName>
</protein>
<organism evidence="1 2">
    <name type="scientific">Brevibacillus borstelensis AK1</name>
    <dbReference type="NCBI Taxonomy" id="1300222"/>
    <lineage>
        <taxon>Bacteria</taxon>
        <taxon>Bacillati</taxon>
        <taxon>Bacillota</taxon>
        <taxon>Bacilli</taxon>
        <taxon>Bacillales</taxon>
        <taxon>Paenibacillaceae</taxon>
        <taxon>Brevibacillus</taxon>
    </lineage>
</organism>
<gene>
    <name evidence="1" type="ORF">I532_16473</name>
</gene>
<dbReference type="InterPro" id="IPR043128">
    <property type="entry name" value="Rev_trsase/Diguanyl_cyclase"/>
</dbReference>
<sequence>MSRVGVVGPRDSVRLICEVGEEYKDRMQFIPYVYQNAAEASGIVHAAADSVDIWLFSGQAPYAIAKEQIRKQKAFFPQLQGSSLTRVLLELVYRDHRRLERVSFDTISAEAFREMCADLGLPCDQLHLLSYSGFMPSMELIAFHTGLYSQGKVDACATCISSVYDELKAREIPVYRITHDRVAIRTMLDMASQEGEALHFKKSQIAVQMVVVDGLDKLIGENKGIYEVHRLELKLQETILDYVEAQAGAVVPLGNGKHLVFSTRGSFEDNRTFPPSALMERIWLIADLPTHIGVGFGATALAAEKNAQLALLHAKQTGVSNAILVNDEGVMEGPLYTPDSITYQYRTENKEMSQLLRKAGVTITTYNKLLSVQKNLGQNCISAVEAAEWLGMTQRNARRILSDLEKNGLAELTGEEAPASRGRPRKVYRLIAPS</sequence>
<dbReference type="Gene3D" id="1.10.10.10">
    <property type="entry name" value="Winged helix-like DNA-binding domain superfamily/Winged helix DNA-binding domain"/>
    <property type="match status" value="1"/>
</dbReference>
<proteinExistence type="predicted"/>
<evidence type="ECO:0000313" key="2">
    <source>
        <dbReference type="Proteomes" id="UP000012081"/>
    </source>
</evidence>
<dbReference type="OrthoDB" id="4986073at2"/>
<reference evidence="1 2" key="1">
    <citation type="submission" date="2013-03" db="EMBL/GenBank/DDBJ databases">
        <title>Assembly of a new bacterial strain Brevibacillus borstelensis AK1.</title>
        <authorList>
            <person name="Rajan I."/>
            <person name="PoliReddy D."/>
            <person name="Sugumar T."/>
            <person name="Rathinam K."/>
            <person name="Alqarawi S."/>
            <person name="Khalil A.B."/>
            <person name="Sivakumar N."/>
        </authorList>
    </citation>
    <scope>NUCLEOTIDE SEQUENCE [LARGE SCALE GENOMIC DNA]</scope>
    <source>
        <strain evidence="1 2">AK1</strain>
    </source>
</reference>
<dbReference type="InterPro" id="IPR036388">
    <property type="entry name" value="WH-like_DNA-bd_sf"/>
</dbReference>
<dbReference type="STRING" id="1300222.I532_16473"/>
<comment type="caution">
    <text evidence="1">The sequence shown here is derived from an EMBL/GenBank/DDBJ whole genome shotgun (WGS) entry which is preliminary data.</text>
</comment>
<name>M8DDS5_9BACL</name>
<keyword evidence="2" id="KW-1185">Reference proteome</keyword>
<dbReference type="Gene3D" id="3.30.70.270">
    <property type="match status" value="1"/>
</dbReference>
<dbReference type="InterPro" id="IPR036390">
    <property type="entry name" value="WH_DNA-bd_sf"/>
</dbReference>
<dbReference type="SUPFAM" id="SSF46785">
    <property type="entry name" value="Winged helix' DNA-binding domain"/>
    <property type="match status" value="1"/>
</dbReference>
<dbReference type="AlphaFoldDB" id="M8DDS5"/>
<accession>M8DDS5</accession>
<evidence type="ECO:0008006" key="3">
    <source>
        <dbReference type="Google" id="ProtNLM"/>
    </source>
</evidence>